<dbReference type="Pfam" id="PF02558">
    <property type="entry name" value="ApbA"/>
    <property type="match status" value="1"/>
</dbReference>
<keyword evidence="6 10" id="KW-0521">NADP</keyword>
<dbReference type="Pfam" id="PF08546">
    <property type="entry name" value="ApbA_C"/>
    <property type="match status" value="1"/>
</dbReference>
<gene>
    <name evidence="13" type="ORF">SAMN04488070_0841</name>
</gene>
<dbReference type="InterPro" id="IPR036291">
    <property type="entry name" value="NAD(P)-bd_dom_sf"/>
</dbReference>
<evidence type="ECO:0000256" key="7">
    <source>
        <dbReference type="ARBA" id="ARBA00023002"/>
    </source>
</evidence>
<name>A0A1I6GK31_9GAMM</name>
<dbReference type="AlphaFoldDB" id="A0A1I6GK31"/>
<dbReference type="PANTHER" id="PTHR43765:SF2">
    <property type="entry name" value="2-DEHYDROPANTOATE 2-REDUCTASE"/>
    <property type="match status" value="1"/>
</dbReference>
<keyword evidence="7 10" id="KW-0560">Oxidoreductase</keyword>
<reference evidence="14" key="1">
    <citation type="submission" date="2016-10" db="EMBL/GenBank/DDBJ databases">
        <authorList>
            <person name="Varghese N."/>
            <person name="Submissions S."/>
        </authorList>
    </citation>
    <scope>NUCLEOTIDE SEQUENCE [LARGE SCALE GENOMIC DNA]</scope>
    <source>
        <strain evidence="14">CGMCC 1.7285</strain>
    </source>
</reference>
<evidence type="ECO:0000256" key="6">
    <source>
        <dbReference type="ARBA" id="ARBA00022857"/>
    </source>
</evidence>
<dbReference type="InterPro" id="IPR013332">
    <property type="entry name" value="KPR_N"/>
</dbReference>
<dbReference type="InterPro" id="IPR013328">
    <property type="entry name" value="6PGD_dom2"/>
</dbReference>
<evidence type="ECO:0000313" key="14">
    <source>
        <dbReference type="Proteomes" id="UP000199424"/>
    </source>
</evidence>
<dbReference type="UniPathway" id="UPA00028">
    <property type="reaction ID" value="UER00004"/>
</dbReference>
<feature type="domain" description="Ketopantoate reductase C-terminal" evidence="12">
    <location>
        <begin position="167"/>
        <end position="287"/>
    </location>
</feature>
<comment type="similarity">
    <text evidence="2 10">Belongs to the ketopantoate reductase family.</text>
</comment>
<dbReference type="SUPFAM" id="SSF51735">
    <property type="entry name" value="NAD(P)-binding Rossmann-fold domains"/>
    <property type="match status" value="1"/>
</dbReference>
<evidence type="ECO:0000256" key="8">
    <source>
        <dbReference type="ARBA" id="ARBA00032024"/>
    </source>
</evidence>
<dbReference type="Gene3D" id="3.40.50.720">
    <property type="entry name" value="NAD(P)-binding Rossmann-like Domain"/>
    <property type="match status" value="1"/>
</dbReference>
<dbReference type="InterPro" id="IPR013752">
    <property type="entry name" value="KPA_reductase"/>
</dbReference>
<dbReference type="GO" id="GO:0005737">
    <property type="term" value="C:cytoplasm"/>
    <property type="evidence" value="ECO:0007669"/>
    <property type="project" value="TreeGrafter"/>
</dbReference>
<comment type="function">
    <text evidence="10">Catalyzes the NADPH-dependent reduction of ketopantoate into pantoic acid.</text>
</comment>
<dbReference type="GO" id="GO:0008677">
    <property type="term" value="F:2-dehydropantoate 2-reductase activity"/>
    <property type="evidence" value="ECO:0007669"/>
    <property type="project" value="UniProtKB-EC"/>
</dbReference>
<evidence type="ECO:0000256" key="10">
    <source>
        <dbReference type="RuleBase" id="RU362068"/>
    </source>
</evidence>
<keyword evidence="14" id="KW-1185">Reference proteome</keyword>
<organism evidence="13 14">
    <name type="scientific">Pseudidiomarina maritima</name>
    <dbReference type="NCBI Taxonomy" id="519453"/>
    <lineage>
        <taxon>Bacteria</taxon>
        <taxon>Pseudomonadati</taxon>
        <taxon>Pseudomonadota</taxon>
        <taxon>Gammaproteobacteria</taxon>
        <taxon>Alteromonadales</taxon>
        <taxon>Idiomarinaceae</taxon>
        <taxon>Pseudidiomarina</taxon>
    </lineage>
</organism>
<evidence type="ECO:0000256" key="5">
    <source>
        <dbReference type="ARBA" id="ARBA00022655"/>
    </source>
</evidence>
<dbReference type="EC" id="1.1.1.169" evidence="3 10"/>
<evidence type="ECO:0000259" key="11">
    <source>
        <dbReference type="Pfam" id="PF02558"/>
    </source>
</evidence>
<dbReference type="Gene3D" id="1.10.1040.10">
    <property type="entry name" value="N-(1-d-carboxylethyl)-l-norvaline Dehydrogenase, domain 2"/>
    <property type="match status" value="1"/>
</dbReference>
<comment type="catalytic activity">
    <reaction evidence="9 10">
        <text>(R)-pantoate + NADP(+) = 2-dehydropantoate + NADPH + H(+)</text>
        <dbReference type="Rhea" id="RHEA:16233"/>
        <dbReference type="ChEBI" id="CHEBI:11561"/>
        <dbReference type="ChEBI" id="CHEBI:15378"/>
        <dbReference type="ChEBI" id="CHEBI:15980"/>
        <dbReference type="ChEBI" id="CHEBI:57783"/>
        <dbReference type="ChEBI" id="CHEBI:58349"/>
        <dbReference type="EC" id="1.1.1.169"/>
    </reaction>
</comment>
<sequence length="290" mass="32630">MHWLVVGTGAVGSLMAVNLRRVGEHVSLKPRSATPHPIEIIHEAHTLQFNTQQLPINAPTQIFAAVKAYDVATFLEELKQSPLPDDSSIILSYNGMLDNESTIMPERALHWVTTHGAYRHNNEVVHAGVGESWLGWARVEHASSRRPTEVFNVLNNALPLLNWSPAIDQRRWQKLAINCLINPFTVLHNCRNGELLQHDITAQQLQVAEEICWLAEHKGIRLHAETLVESALTVIKNTARNYSSMLVDVQQQRRTEIDFLNGFVARQSLQAGKAAPANELLWHRVQELAN</sequence>
<dbReference type="InterPro" id="IPR003710">
    <property type="entry name" value="ApbA"/>
</dbReference>
<evidence type="ECO:0000256" key="2">
    <source>
        <dbReference type="ARBA" id="ARBA00007870"/>
    </source>
</evidence>
<dbReference type="NCBIfam" id="TIGR00745">
    <property type="entry name" value="apbA_panE"/>
    <property type="match status" value="1"/>
</dbReference>
<accession>A0A1I6GK31</accession>
<dbReference type="GO" id="GO:0050661">
    <property type="term" value="F:NADP binding"/>
    <property type="evidence" value="ECO:0007669"/>
    <property type="project" value="TreeGrafter"/>
</dbReference>
<evidence type="ECO:0000313" key="13">
    <source>
        <dbReference type="EMBL" id="SFR42565.1"/>
    </source>
</evidence>
<comment type="pathway">
    <text evidence="1 10">Cofactor biosynthesis; (R)-pantothenate biosynthesis; (R)-pantoate from 3-methyl-2-oxobutanoate: step 2/2.</text>
</comment>
<keyword evidence="5 10" id="KW-0566">Pantothenate biosynthesis</keyword>
<dbReference type="PANTHER" id="PTHR43765">
    <property type="entry name" value="2-DEHYDROPANTOATE 2-REDUCTASE-RELATED"/>
    <property type="match status" value="1"/>
</dbReference>
<evidence type="ECO:0000256" key="9">
    <source>
        <dbReference type="ARBA" id="ARBA00048793"/>
    </source>
</evidence>
<proteinExistence type="inferred from homology"/>
<feature type="domain" description="Ketopantoate reductase N-terminal" evidence="11">
    <location>
        <begin position="3"/>
        <end position="135"/>
    </location>
</feature>
<dbReference type="RefSeq" id="WP_092855576.1">
    <property type="nucleotide sequence ID" value="NZ_FOYU01000001.1"/>
</dbReference>
<dbReference type="Proteomes" id="UP000199424">
    <property type="component" value="Unassembled WGS sequence"/>
</dbReference>
<dbReference type="EMBL" id="FOYU01000001">
    <property type="protein sequence ID" value="SFR42565.1"/>
    <property type="molecule type" value="Genomic_DNA"/>
</dbReference>
<protein>
    <recommendedName>
        <fullName evidence="4 10">2-dehydropantoate 2-reductase</fullName>
        <ecNumber evidence="3 10">1.1.1.169</ecNumber>
    </recommendedName>
    <alternativeName>
        <fullName evidence="8 10">Ketopantoate reductase</fullName>
    </alternativeName>
</protein>
<dbReference type="GO" id="GO:0015940">
    <property type="term" value="P:pantothenate biosynthetic process"/>
    <property type="evidence" value="ECO:0007669"/>
    <property type="project" value="UniProtKB-UniPathway"/>
</dbReference>
<evidence type="ECO:0000256" key="4">
    <source>
        <dbReference type="ARBA" id="ARBA00019465"/>
    </source>
</evidence>
<dbReference type="InterPro" id="IPR050838">
    <property type="entry name" value="Ketopantoate_reductase"/>
</dbReference>
<evidence type="ECO:0000256" key="3">
    <source>
        <dbReference type="ARBA" id="ARBA00013014"/>
    </source>
</evidence>
<dbReference type="InterPro" id="IPR008927">
    <property type="entry name" value="6-PGluconate_DH-like_C_sf"/>
</dbReference>
<evidence type="ECO:0000259" key="12">
    <source>
        <dbReference type="Pfam" id="PF08546"/>
    </source>
</evidence>
<dbReference type="SUPFAM" id="SSF48179">
    <property type="entry name" value="6-phosphogluconate dehydrogenase C-terminal domain-like"/>
    <property type="match status" value="1"/>
</dbReference>
<evidence type="ECO:0000256" key="1">
    <source>
        <dbReference type="ARBA" id="ARBA00004994"/>
    </source>
</evidence>